<dbReference type="InterPro" id="IPR002508">
    <property type="entry name" value="MurNAc-LAA_cat"/>
</dbReference>
<evidence type="ECO:0000256" key="5">
    <source>
        <dbReference type="SAM" id="Phobius"/>
    </source>
</evidence>
<dbReference type="PANTHER" id="PTHR30404:SF0">
    <property type="entry name" value="N-ACETYLMURAMOYL-L-ALANINE AMIDASE AMIC"/>
    <property type="match status" value="1"/>
</dbReference>
<evidence type="ECO:0000256" key="1">
    <source>
        <dbReference type="ARBA" id="ARBA00001561"/>
    </source>
</evidence>
<evidence type="ECO:0000256" key="4">
    <source>
        <dbReference type="SAM" id="MobiDB-lite"/>
    </source>
</evidence>
<dbReference type="Pfam" id="PF01520">
    <property type="entry name" value="Amidase_3"/>
    <property type="match status" value="1"/>
</dbReference>
<dbReference type="Proteomes" id="UP000823636">
    <property type="component" value="Unassembled WGS sequence"/>
</dbReference>
<evidence type="ECO:0000256" key="2">
    <source>
        <dbReference type="ARBA" id="ARBA00011901"/>
    </source>
</evidence>
<name>A0A9D9H8B6_9BACT</name>
<proteinExistence type="predicted"/>
<dbReference type="InterPro" id="IPR050695">
    <property type="entry name" value="N-acetylmuramoyl_amidase_3"/>
</dbReference>
<comment type="catalytic activity">
    <reaction evidence="1">
        <text>Hydrolyzes the link between N-acetylmuramoyl residues and L-amino acid residues in certain cell-wall glycopeptides.</text>
        <dbReference type="EC" id="3.5.1.28"/>
    </reaction>
</comment>
<keyword evidence="5" id="KW-0472">Membrane</keyword>
<dbReference type="FunFam" id="3.40.630.40:FF:000005">
    <property type="entry name" value="N-acetylmuramoyl-L-alanine amidase (AmiA)"/>
    <property type="match status" value="1"/>
</dbReference>
<evidence type="ECO:0000313" key="7">
    <source>
        <dbReference type="EMBL" id="MBO8438997.1"/>
    </source>
</evidence>
<dbReference type="CDD" id="cd02696">
    <property type="entry name" value="MurNAc-LAA"/>
    <property type="match status" value="1"/>
</dbReference>
<feature type="region of interest" description="Disordered" evidence="4">
    <location>
        <begin position="269"/>
        <end position="303"/>
    </location>
</feature>
<keyword evidence="5" id="KW-0812">Transmembrane</keyword>
<organism evidence="7 8">
    <name type="scientific">Candidatus Caccoplasma merdipullorum</name>
    <dbReference type="NCBI Taxonomy" id="2840718"/>
    <lineage>
        <taxon>Bacteria</taxon>
        <taxon>Pseudomonadati</taxon>
        <taxon>Bacteroidota</taxon>
        <taxon>Bacteroidia</taxon>
        <taxon>Bacteroidales</taxon>
        <taxon>Bacteroidaceae</taxon>
        <taxon>Bacteroidaceae incertae sedis</taxon>
        <taxon>Candidatus Caccoplasma</taxon>
    </lineage>
</organism>
<dbReference type="SMART" id="SM00646">
    <property type="entry name" value="Ami_3"/>
    <property type="match status" value="1"/>
</dbReference>
<dbReference type="GO" id="GO:0009253">
    <property type="term" value="P:peptidoglycan catabolic process"/>
    <property type="evidence" value="ECO:0007669"/>
    <property type="project" value="InterPro"/>
</dbReference>
<comment type="caution">
    <text evidence="7">The sequence shown here is derived from an EMBL/GenBank/DDBJ whole genome shotgun (WGS) entry which is preliminary data.</text>
</comment>
<dbReference type="SUPFAM" id="SSF53187">
    <property type="entry name" value="Zn-dependent exopeptidases"/>
    <property type="match status" value="1"/>
</dbReference>
<feature type="domain" description="MurNAc-LAA" evidence="6">
    <location>
        <begin position="99"/>
        <end position="257"/>
    </location>
</feature>
<keyword evidence="3" id="KW-0378">Hydrolase</keyword>
<dbReference type="Gene3D" id="3.40.630.40">
    <property type="entry name" value="Zn-dependent exopeptidases"/>
    <property type="match status" value="1"/>
</dbReference>
<feature type="compositionally biased region" description="Polar residues" evidence="4">
    <location>
        <begin position="269"/>
        <end position="297"/>
    </location>
</feature>
<reference evidence="7" key="1">
    <citation type="submission" date="2020-10" db="EMBL/GenBank/DDBJ databases">
        <authorList>
            <person name="Gilroy R."/>
        </authorList>
    </citation>
    <scope>NUCLEOTIDE SEQUENCE</scope>
    <source>
        <strain evidence="7">G3-4614</strain>
    </source>
</reference>
<dbReference type="PANTHER" id="PTHR30404">
    <property type="entry name" value="N-ACETYLMURAMOYL-L-ALANINE AMIDASE"/>
    <property type="match status" value="1"/>
</dbReference>
<dbReference type="EMBL" id="JADIMW010000088">
    <property type="protein sequence ID" value="MBO8438997.1"/>
    <property type="molecule type" value="Genomic_DNA"/>
</dbReference>
<evidence type="ECO:0000259" key="6">
    <source>
        <dbReference type="SMART" id="SM00646"/>
    </source>
</evidence>
<dbReference type="AlphaFoldDB" id="A0A9D9H8B6"/>
<dbReference type="GO" id="GO:0030288">
    <property type="term" value="C:outer membrane-bounded periplasmic space"/>
    <property type="evidence" value="ECO:0007669"/>
    <property type="project" value="TreeGrafter"/>
</dbReference>
<dbReference type="GO" id="GO:0008745">
    <property type="term" value="F:N-acetylmuramoyl-L-alanine amidase activity"/>
    <property type="evidence" value="ECO:0007669"/>
    <property type="project" value="UniProtKB-EC"/>
</dbReference>
<accession>A0A9D9H8B6</accession>
<dbReference type="EC" id="3.5.1.28" evidence="2"/>
<evidence type="ECO:0000313" key="8">
    <source>
        <dbReference type="Proteomes" id="UP000823636"/>
    </source>
</evidence>
<keyword evidence="5" id="KW-1133">Transmembrane helix</keyword>
<reference evidence="7" key="2">
    <citation type="journal article" date="2021" name="PeerJ">
        <title>Extensive microbial diversity within the chicken gut microbiome revealed by metagenomics and culture.</title>
        <authorList>
            <person name="Gilroy R."/>
            <person name="Ravi A."/>
            <person name="Getino M."/>
            <person name="Pursley I."/>
            <person name="Horton D.L."/>
            <person name="Alikhan N.F."/>
            <person name="Baker D."/>
            <person name="Gharbi K."/>
            <person name="Hall N."/>
            <person name="Watson M."/>
            <person name="Adriaenssens E.M."/>
            <person name="Foster-Nyarko E."/>
            <person name="Jarju S."/>
            <person name="Secka A."/>
            <person name="Antonio M."/>
            <person name="Oren A."/>
            <person name="Chaudhuri R.R."/>
            <person name="La Ragione R."/>
            <person name="Hildebrand F."/>
            <person name="Pallen M.J."/>
        </authorList>
    </citation>
    <scope>NUCLEOTIDE SEQUENCE</scope>
    <source>
        <strain evidence="7">G3-4614</strain>
    </source>
</reference>
<protein>
    <recommendedName>
        <fullName evidence="2">N-acetylmuramoyl-L-alanine amidase</fullName>
        <ecNumber evidence="2">3.5.1.28</ecNumber>
    </recommendedName>
</protein>
<sequence>MLYKLRNSLGFGYILILAFVVSISIVIPSYAAESGTFTVVLDAGHGGKDPGAIGSKIREKDINLGIVLKLGAMIKKNHPDVKIIYTRSTDKFVELVERARIANRNHADLFISVHTNAAQSKSARGTETYALGLAKTAENLQVAKRENSVILLEDDYTTTYEGFDPTSAESYIMFDFMQGTNLEQSINLAALVQSQFEDNAGRVDRGVRQAGFWVLRATSMPSILIEVGYITNAEEERYLATEAGRQKIAESIYNAFREYKSGWTRKQNIKVSTSKDTQRSTSSAQQNNIDTTPSSRGNADAKTKKGESYKIQIMASPDRLNTKSSAFKGLSPVNYYTEKGLYKYTYGEFPDKNSASKELSRVRKLFKDAFIVHFVEGEKVNY</sequence>
<gene>
    <name evidence="7" type="ORF">IAC54_08925</name>
</gene>
<evidence type="ECO:0000256" key="3">
    <source>
        <dbReference type="ARBA" id="ARBA00022801"/>
    </source>
</evidence>
<feature type="transmembrane region" description="Helical" evidence="5">
    <location>
        <begin position="12"/>
        <end position="31"/>
    </location>
</feature>